<dbReference type="PROSITE" id="PS00061">
    <property type="entry name" value="ADH_SHORT"/>
    <property type="match status" value="1"/>
</dbReference>
<dbReference type="Proteomes" id="UP000438093">
    <property type="component" value="Unassembled WGS sequence"/>
</dbReference>
<dbReference type="PANTHER" id="PTHR42760">
    <property type="entry name" value="SHORT-CHAIN DEHYDROGENASES/REDUCTASES FAMILY MEMBER"/>
    <property type="match status" value="1"/>
</dbReference>
<evidence type="ECO:0000256" key="6">
    <source>
        <dbReference type="ARBA" id="ARBA00050953"/>
    </source>
</evidence>
<reference evidence="13" key="1">
    <citation type="submission" date="2019-08" db="EMBL/GenBank/DDBJ databases">
        <title>Arthrobacter sp. nov., isolated from plateau pika and Tibetan wild ass.</title>
        <authorList>
            <person name="Ge Y."/>
        </authorList>
    </citation>
    <scope>NUCLEOTIDE SEQUENCE [LARGE SCALE GENOMIC DNA]</scope>
    <source>
        <strain evidence="13">HF-4214</strain>
    </source>
</reference>
<dbReference type="InterPro" id="IPR057326">
    <property type="entry name" value="KR_dom"/>
</dbReference>
<dbReference type="EMBL" id="VTFY01000021">
    <property type="protein sequence ID" value="MRX84059.1"/>
    <property type="molecule type" value="Genomic_DNA"/>
</dbReference>
<dbReference type="InterPro" id="IPR036291">
    <property type="entry name" value="NAD(P)-bd_dom_sf"/>
</dbReference>
<keyword evidence="13" id="KW-1185">Reference proteome</keyword>
<dbReference type="CDD" id="cd05233">
    <property type="entry name" value="SDR_c"/>
    <property type="match status" value="1"/>
</dbReference>
<comment type="catalytic activity">
    <reaction evidence="8">
        <text>3-oxo-5beta-cholan-24-oate + NADH + H(+) = isolithocholate + NAD(+)</text>
        <dbReference type="Rhea" id="RHEA:47508"/>
        <dbReference type="ChEBI" id="CHEBI:11867"/>
        <dbReference type="ChEBI" id="CHEBI:15378"/>
        <dbReference type="ChEBI" id="CHEBI:57540"/>
        <dbReference type="ChEBI" id="CHEBI:57945"/>
        <dbReference type="ChEBI" id="CHEBI:87728"/>
        <dbReference type="EC" id="1.1.1.391"/>
    </reaction>
    <physiologicalReaction direction="left-to-right" evidence="8">
        <dbReference type="Rhea" id="RHEA:47509"/>
    </physiologicalReaction>
</comment>
<dbReference type="GO" id="GO:0048038">
    <property type="term" value="F:quinone binding"/>
    <property type="evidence" value="ECO:0007669"/>
    <property type="project" value="TreeGrafter"/>
</dbReference>
<accession>A0A6N7RRX1</accession>
<evidence type="ECO:0000313" key="13">
    <source>
        <dbReference type="Proteomes" id="UP000438093"/>
    </source>
</evidence>
<dbReference type="FunFam" id="3.40.50.720:FF:000084">
    <property type="entry name" value="Short-chain dehydrogenase reductase"/>
    <property type="match status" value="1"/>
</dbReference>
<comment type="caution">
    <text evidence="12">The sequence shown here is derived from an EMBL/GenBank/DDBJ whole genome shotgun (WGS) entry which is preliminary data.</text>
</comment>
<dbReference type="NCBIfam" id="NF005559">
    <property type="entry name" value="PRK07231.1"/>
    <property type="match status" value="1"/>
</dbReference>
<evidence type="ECO:0000256" key="10">
    <source>
        <dbReference type="ARBA" id="ARBA00081284"/>
    </source>
</evidence>
<keyword evidence="2 12" id="KW-0560">Oxidoreductase</keyword>
<dbReference type="PANTHER" id="PTHR42760:SF133">
    <property type="entry name" value="3-OXOACYL-[ACYL-CARRIER-PROTEIN] REDUCTASE"/>
    <property type="match status" value="1"/>
</dbReference>
<evidence type="ECO:0000313" key="12">
    <source>
        <dbReference type="EMBL" id="MRX84059.1"/>
    </source>
</evidence>
<dbReference type="InterPro" id="IPR002347">
    <property type="entry name" value="SDR_fam"/>
</dbReference>
<evidence type="ECO:0000259" key="11">
    <source>
        <dbReference type="SMART" id="SM00822"/>
    </source>
</evidence>
<sequence length="248" mass="26589">MPNLLEDKVSVITGGTRGIGKAIVEAFLREGASVCVTGRSKPGGFEEWVERNSLESRIEFFKFDVADSASVRKALLEMKKRFGHIDVLVNNAGVEYNELIGMIDEGHMHTTFETNVFGTILMTQYASRMMKARKTGSIVNISSGVGIKGNAGQSVYAASKGAVNAFTKSAAKELARDGIRVNVVAPGLTDTHMLDKTNKDAIAARIAGIPIGRLARPQEIAEACVFLASDRSSYITGQILAVDGCSIM</sequence>
<keyword evidence="3" id="KW-0443">Lipid metabolism</keyword>
<dbReference type="EC" id="1.1.1.391" evidence="9"/>
<gene>
    <name evidence="12" type="ORF">GJG86_16405</name>
</gene>
<feature type="domain" description="Ketoreductase" evidence="11">
    <location>
        <begin position="8"/>
        <end position="187"/>
    </location>
</feature>
<dbReference type="InterPro" id="IPR020904">
    <property type="entry name" value="Sc_DH/Rdtase_CS"/>
</dbReference>
<dbReference type="SMART" id="SM00822">
    <property type="entry name" value="PKS_KR"/>
    <property type="match status" value="1"/>
</dbReference>
<comment type="similarity">
    <text evidence="1">Belongs to the short-chain dehydrogenases/reductases (SDR) family.</text>
</comment>
<dbReference type="Gene3D" id="3.40.50.720">
    <property type="entry name" value="NAD(P)-binding Rossmann-like Domain"/>
    <property type="match status" value="1"/>
</dbReference>
<dbReference type="AlphaFoldDB" id="A0A6N7RRX1"/>
<comment type="catalytic activity">
    <reaction evidence="7">
        <text>7alpha,12alpha-dihydroxy-3-oxo-5beta-cholan-24-oate + NADH + H(+) = isocholate + NAD(+)</text>
        <dbReference type="Rhea" id="RHEA:47512"/>
        <dbReference type="ChEBI" id="CHEBI:15378"/>
        <dbReference type="ChEBI" id="CHEBI:57540"/>
        <dbReference type="ChEBI" id="CHEBI:57945"/>
        <dbReference type="ChEBI" id="CHEBI:87735"/>
        <dbReference type="ChEBI" id="CHEBI:87736"/>
    </reaction>
    <physiologicalReaction direction="left-to-right" evidence="7">
        <dbReference type="Rhea" id="RHEA:47513"/>
    </physiologicalReaction>
</comment>
<evidence type="ECO:0000256" key="5">
    <source>
        <dbReference type="ARBA" id="ARBA00050257"/>
    </source>
</evidence>
<evidence type="ECO:0000256" key="9">
    <source>
        <dbReference type="ARBA" id="ARBA00067031"/>
    </source>
</evidence>
<evidence type="ECO:0000256" key="4">
    <source>
        <dbReference type="ARBA" id="ARBA00023221"/>
    </source>
</evidence>
<comment type="catalytic activity">
    <reaction evidence="6">
        <text>3-oxochenodeoxycholate + NADH + H(+) = isochenodeoxycholate + NAD(+)</text>
        <dbReference type="Rhea" id="RHEA:47516"/>
        <dbReference type="ChEBI" id="CHEBI:15378"/>
        <dbReference type="ChEBI" id="CHEBI:57540"/>
        <dbReference type="ChEBI" id="CHEBI:57945"/>
        <dbReference type="ChEBI" id="CHEBI:87730"/>
        <dbReference type="ChEBI" id="CHEBI:87731"/>
    </reaction>
    <physiologicalReaction direction="left-to-right" evidence="6">
        <dbReference type="Rhea" id="RHEA:47517"/>
    </physiologicalReaction>
</comment>
<name>A0A6N7RRX1_9ACTN</name>
<dbReference type="Pfam" id="PF13561">
    <property type="entry name" value="adh_short_C2"/>
    <property type="match status" value="1"/>
</dbReference>
<dbReference type="GO" id="GO:0006633">
    <property type="term" value="P:fatty acid biosynthetic process"/>
    <property type="evidence" value="ECO:0007669"/>
    <property type="project" value="TreeGrafter"/>
</dbReference>
<organism evidence="12 13">
    <name type="scientific">Eggerthella guodeyinii</name>
    <dbReference type="NCBI Taxonomy" id="2690837"/>
    <lineage>
        <taxon>Bacteria</taxon>
        <taxon>Bacillati</taxon>
        <taxon>Actinomycetota</taxon>
        <taxon>Coriobacteriia</taxon>
        <taxon>Eggerthellales</taxon>
        <taxon>Eggerthellaceae</taxon>
        <taxon>Eggerthella</taxon>
    </lineage>
</organism>
<dbReference type="RefSeq" id="WP_154334918.1">
    <property type="nucleotide sequence ID" value="NZ_VTFY01000021.1"/>
</dbReference>
<protein>
    <recommendedName>
        <fullName evidence="9">3beta-hydroxycholanate 3-dehydrogenase (NAD(+))</fullName>
        <ecNumber evidence="9">1.1.1.391</ecNumber>
    </recommendedName>
    <alternativeName>
        <fullName evidence="10">NAD-dependent bile acid 3beta-dehydrogenase</fullName>
    </alternativeName>
</protein>
<comment type="catalytic activity">
    <reaction evidence="5">
        <text>12alpha-hydroxy-3-oxo-5beta-cholan-24-oate + NADH + H(+) = isodeoxycholate + NAD(+)</text>
        <dbReference type="Rhea" id="RHEA:47492"/>
        <dbReference type="ChEBI" id="CHEBI:15378"/>
        <dbReference type="ChEBI" id="CHEBI:57540"/>
        <dbReference type="ChEBI" id="CHEBI:57945"/>
        <dbReference type="ChEBI" id="CHEBI:87733"/>
        <dbReference type="ChEBI" id="CHEBI:87734"/>
    </reaction>
    <physiologicalReaction direction="left-to-right" evidence="5">
        <dbReference type="Rhea" id="RHEA:47493"/>
    </physiologicalReaction>
</comment>
<dbReference type="GO" id="GO:0016616">
    <property type="term" value="F:oxidoreductase activity, acting on the CH-OH group of donors, NAD or NADP as acceptor"/>
    <property type="evidence" value="ECO:0007669"/>
    <property type="project" value="TreeGrafter"/>
</dbReference>
<evidence type="ECO:0000256" key="7">
    <source>
        <dbReference type="ARBA" id="ARBA00052497"/>
    </source>
</evidence>
<dbReference type="SUPFAM" id="SSF51735">
    <property type="entry name" value="NAD(P)-binding Rossmann-fold domains"/>
    <property type="match status" value="1"/>
</dbReference>
<evidence type="ECO:0000256" key="1">
    <source>
        <dbReference type="ARBA" id="ARBA00006484"/>
    </source>
</evidence>
<dbReference type="PRINTS" id="PR00080">
    <property type="entry name" value="SDRFAMILY"/>
</dbReference>
<evidence type="ECO:0000256" key="3">
    <source>
        <dbReference type="ARBA" id="ARBA00023098"/>
    </source>
</evidence>
<keyword evidence="4" id="KW-0753">Steroid metabolism</keyword>
<dbReference type="GO" id="GO:0008202">
    <property type="term" value="P:steroid metabolic process"/>
    <property type="evidence" value="ECO:0007669"/>
    <property type="project" value="UniProtKB-KW"/>
</dbReference>
<dbReference type="PRINTS" id="PR00081">
    <property type="entry name" value="GDHRDH"/>
</dbReference>
<proteinExistence type="inferred from homology"/>
<evidence type="ECO:0000256" key="8">
    <source>
        <dbReference type="ARBA" id="ARBA00052953"/>
    </source>
</evidence>
<evidence type="ECO:0000256" key="2">
    <source>
        <dbReference type="ARBA" id="ARBA00023002"/>
    </source>
</evidence>